<keyword evidence="5 7" id="KW-0862">Zinc</keyword>
<dbReference type="STRING" id="857967.G0QYX2"/>
<evidence type="ECO:0000256" key="2">
    <source>
        <dbReference type="ARBA" id="ARBA00022670"/>
    </source>
</evidence>
<evidence type="ECO:0000256" key="3">
    <source>
        <dbReference type="ARBA" id="ARBA00022723"/>
    </source>
</evidence>
<dbReference type="GO" id="GO:0005737">
    <property type="term" value="C:cytoplasm"/>
    <property type="evidence" value="ECO:0007669"/>
    <property type="project" value="TreeGrafter"/>
</dbReference>
<dbReference type="GO" id="GO:0007155">
    <property type="term" value="P:cell adhesion"/>
    <property type="evidence" value="ECO:0007669"/>
    <property type="project" value="InterPro"/>
</dbReference>
<dbReference type="PANTHER" id="PTHR10942:SF0">
    <property type="entry name" value="LEISHMANOLYSIN-LIKE PEPTIDASE"/>
    <property type="match status" value="1"/>
</dbReference>
<evidence type="ECO:0000256" key="6">
    <source>
        <dbReference type="ARBA" id="ARBA00023049"/>
    </source>
</evidence>
<dbReference type="Pfam" id="PF01457">
    <property type="entry name" value="Peptidase_M8"/>
    <property type="match status" value="1"/>
</dbReference>
<gene>
    <name evidence="9" type="ORF">IMG5_153080</name>
</gene>
<dbReference type="RefSeq" id="XP_004030823.1">
    <property type="nucleotide sequence ID" value="XM_004030775.1"/>
</dbReference>
<evidence type="ECO:0000256" key="8">
    <source>
        <dbReference type="SAM" id="SignalP"/>
    </source>
</evidence>
<keyword evidence="6 7" id="KW-0482">Metalloprotease</keyword>
<dbReference type="GO" id="GO:0006508">
    <property type="term" value="P:proteolysis"/>
    <property type="evidence" value="ECO:0007669"/>
    <property type="project" value="UniProtKB-KW"/>
</dbReference>
<dbReference type="GeneID" id="14905692"/>
<dbReference type="GO" id="GO:0046872">
    <property type="term" value="F:metal ion binding"/>
    <property type="evidence" value="ECO:0007669"/>
    <property type="project" value="UniProtKB-KW"/>
</dbReference>
<name>G0QYX2_ICHMU</name>
<dbReference type="OrthoDB" id="262619at2759"/>
<feature type="chain" id="PRO_5003408036" evidence="8">
    <location>
        <begin position="17"/>
        <end position="195"/>
    </location>
</feature>
<dbReference type="eggNOG" id="KOG2556">
    <property type="taxonomic scope" value="Eukaryota"/>
</dbReference>
<dbReference type="AlphaFoldDB" id="G0QYX2"/>
<evidence type="ECO:0000256" key="1">
    <source>
        <dbReference type="ARBA" id="ARBA00005860"/>
    </source>
</evidence>
<keyword evidence="4 9" id="KW-0378">Hydrolase</keyword>
<dbReference type="InterPro" id="IPR001577">
    <property type="entry name" value="Peptidase_M8"/>
</dbReference>
<evidence type="ECO:0000256" key="4">
    <source>
        <dbReference type="ARBA" id="ARBA00022801"/>
    </source>
</evidence>
<evidence type="ECO:0000256" key="7">
    <source>
        <dbReference type="PIRSR" id="PIRSR601577-2"/>
    </source>
</evidence>
<feature type="binding site" evidence="7">
    <location>
        <position position="65"/>
    </location>
    <ligand>
        <name>Zn(2+)</name>
        <dbReference type="ChEBI" id="CHEBI:29105"/>
        <note>catalytic</note>
    </ligand>
</feature>
<dbReference type="PRINTS" id="PR00782">
    <property type="entry name" value="LSHMANOLYSIN"/>
</dbReference>
<keyword evidence="2" id="KW-0645">Protease</keyword>
<protein>
    <submittedName>
        <fullName evidence="9">Leishmanolysin family protein, putative</fullName>
        <ecNumber evidence="9">3.4.24.36</ecNumber>
    </submittedName>
</protein>
<dbReference type="SUPFAM" id="SSF55486">
    <property type="entry name" value="Metalloproteases ('zincins'), catalytic domain"/>
    <property type="match status" value="1"/>
</dbReference>
<accession>G0QYX2</accession>
<reference evidence="9 10" key="1">
    <citation type="submission" date="2011-07" db="EMBL/GenBank/DDBJ databases">
        <authorList>
            <person name="Coyne R."/>
            <person name="Brami D."/>
            <person name="Johnson J."/>
            <person name="Hostetler J."/>
            <person name="Hannick L."/>
            <person name="Clark T."/>
            <person name="Cassidy-Hanley D."/>
            <person name="Inman J."/>
        </authorList>
    </citation>
    <scope>NUCLEOTIDE SEQUENCE [LARGE SCALE GENOMIC DNA]</scope>
    <source>
        <strain evidence="9 10">G5</strain>
    </source>
</reference>
<keyword evidence="3 7" id="KW-0479">Metal-binding</keyword>
<organism evidence="9 10">
    <name type="scientific">Ichthyophthirius multifiliis</name>
    <name type="common">White spot disease agent</name>
    <name type="synonym">Ich</name>
    <dbReference type="NCBI Taxonomy" id="5932"/>
    <lineage>
        <taxon>Eukaryota</taxon>
        <taxon>Sar</taxon>
        <taxon>Alveolata</taxon>
        <taxon>Ciliophora</taxon>
        <taxon>Intramacronucleata</taxon>
        <taxon>Oligohymenophorea</taxon>
        <taxon>Hymenostomatida</taxon>
        <taxon>Ophryoglenina</taxon>
        <taxon>Ichthyophthirius</taxon>
    </lineage>
</organism>
<comment type="cofactor">
    <cofactor evidence="7">
        <name>Zn(2+)</name>
        <dbReference type="ChEBI" id="CHEBI:29105"/>
    </cofactor>
    <text evidence="7">Binds 1 zinc ion per subunit.</text>
</comment>
<proteinExistence type="inferred from homology"/>
<dbReference type="EC" id="3.4.24.36" evidence="9"/>
<dbReference type="GO" id="GO:0016020">
    <property type="term" value="C:membrane"/>
    <property type="evidence" value="ECO:0007669"/>
    <property type="project" value="InterPro"/>
</dbReference>
<dbReference type="GO" id="GO:0004222">
    <property type="term" value="F:metalloendopeptidase activity"/>
    <property type="evidence" value="ECO:0007669"/>
    <property type="project" value="InterPro"/>
</dbReference>
<dbReference type="InParanoid" id="G0QYX2"/>
<dbReference type="Proteomes" id="UP000008983">
    <property type="component" value="Unassembled WGS sequence"/>
</dbReference>
<dbReference type="PANTHER" id="PTHR10942">
    <property type="entry name" value="LEISHMANOLYSIN-LIKE PEPTIDASE"/>
    <property type="match status" value="1"/>
</dbReference>
<keyword evidence="10" id="KW-1185">Reference proteome</keyword>
<sequence>MIVMLLLLVLVKYLQDQLLVIIRNVPTQIITSPKIVAAARLIYQCEQITGMQLENEGSTSSLGVHWEKTIAQNEIMNPSVVQGYAFLTKLTLALLDDSNFYTKVNYSYEADLIWGQGKGLLLSIQGIHQKLTAFKVDNRLKVKQAQEVLHVRILKRFVEKKSFVIKIVMVRGFVMGVNALALKVFLEKGASVNLG</sequence>
<dbReference type="EMBL" id="GL984131">
    <property type="protein sequence ID" value="EGR29587.1"/>
    <property type="molecule type" value="Genomic_DNA"/>
</dbReference>
<comment type="similarity">
    <text evidence="1">Belongs to the peptidase M8 family.</text>
</comment>
<dbReference type="Gene3D" id="3.90.132.10">
    <property type="entry name" value="Leishmanolysin , domain 2"/>
    <property type="match status" value="1"/>
</dbReference>
<evidence type="ECO:0000313" key="10">
    <source>
        <dbReference type="Proteomes" id="UP000008983"/>
    </source>
</evidence>
<keyword evidence="8" id="KW-0732">Signal</keyword>
<evidence type="ECO:0000313" key="9">
    <source>
        <dbReference type="EMBL" id="EGR29587.1"/>
    </source>
</evidence>
<evidence type="ECO:0000256" key="5">
    <source>
        <dbReference type="ARBA" id="ARBA00022833"/>
    </source>
</evidence>
<feature type="signal peptide" evidence="8">
    <location>
        <begin position="1"/>
        <end position="16"/>
    </location>
</feature>